<evidence type="ECO:0000313" key="3">
    <source>
        <dbReference type="EMBL" id="ODP29373.1"/>
    </source>
</evidence>
<dbReference type="PROSITE" id="PS51257">
    <property type="entry name" value="PROKAR_LIPOPROTEIN"/>
    <property type="match status" value="1"/>
</dbReference>
<gene>
    <name evidence="3" type="ORF">PTI45_01382</name>
</gene>
<dbReference type="Proteomes" id="UP000094578">
    <property type="component" value="Unassembled WGS sequence"/>
</dbReference>
<feature type="signal peptide" evidence="2">
    <location>
        <begin position="1"/>
        <end position="22"/>
    </location>
</feature>
<organism evidence="3 4">
    <name type="scientific">Paenibacillus nuruki</name>
    <dbReference type="NCBI Taxonomy" id="1886670"/>
    <lineage>
        <taxon>Bacteria</taxon>
        <taxon>Bacillati</taxon>
        <taxon>Bacillota</taxon>
        <taxon>Bacilli</taxon>
        <taxon>Bacillales</taxon>
        <taxon>Paenibacillaceae</taxon>
        <taxon>Paenibacillus</taxon>
    </lineage>
</organism>
<dbReference type="AlphaFoldDB" id="A0A1E3L6S5"/>
<feature type="compositionally biased region" description="Basic and acidic residues" evidence="1">
    <location>
        <begin position="48"/>
        <end position="83"/>
    </location>
</feature>
<evidence type="ECO:0000256" key="1">
    <source>
        <dbReference type="SAM" id="MobiDB-lite"/>
    </source>
</evidence>
<evidence type="ECO:0000313" key="4">
    <source>
        <dbReference type="Proteomes" id="UP000094578"/>
    </source>
</evidence>
<dbReference type="PATRIC" id="fig|1886670.3.peg.1407"/>
<proteinExistence type="predicted"/>
<accession>A0A1E3L6S5</accession>
<reference evidence="3 4" key="1">
    <citation type="submission" date="2016-08" db="EMBL/GenBank/DDBJ databases">
        <title>Genome sequencing of Paenibacillus sp. TI45-13ar, isolated from Korean traditional nuruk.</title>
        <authorList>
            <person name="Kim S.-J."/>
        </authorList>
    </citation>
    <scope>NUCLEOTIDE SEQUENCE [LARGE SCALE GENOMIC DNA]</scope>
    <source>
        <strain evidence="3 4">TI45-13ar</strain>
    </source>
</reference>
<feature type="region of interest" description="Disordered" evidence="1">
    <location>
        <begin position="28"/>
        <end position="83"/>
    </location>
</feature>
<comment type="caution">
    <text evidence="3">The sequence shown here is derived from an EMBL/GenBank/DDBJ whole genome shotgun (WGS) entry which is preliminary data.</text>
</comment>
<evidence type="ECO:0008006" key="5">
    <source>
        <dbReference type="Google" id="ProtNLM"/>
    </source>
</evidence>
<keyword evidence="4" id="KW-1185">Reference proteome</keyword>
<feature type="chain" id="PRO_5038397366" description="Lipoprotein" evidence="2">
    <location>
        <begin position="23"/>
        <end position="227"/>
    </location>
</feature>
<feature type="compositionally biased region" description="Polar residues" evidence="1">
    <location>
        <begin position="28"/>
        <end position="47"/>
    </location>
</feature>
<name>A0A1E3L6S5_9BACL</name>
<dbReference type="RefSeq" id="WP_069326799.1">
    <property type="nucleotide sequence ID" value="NZ_MDER01000031.1"/>
</dbReference>
<dbReference type="EMBL" id="MDER01000031">
    <property type="protein sequence ID" value="ODP29373.1"/>
    <property type="molecule type" value="Genomic_DNA"/>
</dbReference>
<sequence>MNVKNQSLTIASVLLLTLTMTACQKQTTVPATDSQAKPVVSTTTENQQVDKDTVADSTESSKDEATASIEQRESTKSFDMGMGDKRTATLKKSNDYSLYVFDGYTLDTTTHRLQLTNNPKYYADIEKLSSDFNLDELRTKGIKELATYGEAKEYKGDQLAEGPMVKASLLLQVSDEKGLYDYIVWEDEQSKDAYIFRVQSPEGKESETFLTPALTSLSSIASTRQQN</sequence>
<keyword evidence="2" id="KW-0732">Signal</keyword>
<evidence type="ECO:0000256" key="2">
    <source>
        <dbReference type="SAM" id="SignalP"/>
    </source>
</evidence>
<protein>
    <recommendedName>
        <fullName evidence="5">Lipoprotein</fullName>
    </recommendedName>
</protein>